<dbReference type="HAMAP" id="MF_00911">
    <property type="entry name" value="FtsQ_subfam"/>
    <property type="match status" value="1"/>
</dbReference>
<dbReference type="GO" id="GO:0005886">
    <property type="term" value="C:plasma membrane"/>
    <property type="evidence" value="ECO:0007669"/>
    <property type="project" value="UniProtKB-SubCell"/>
</dbReference>
<evidence type="ECO:0000313" key="12">
    <source>
        <dbReference type="EMBL" id="MCP3731164.1"/>
    </source>
</evidence>
<feature type="region of interest" description="Disordered" evidence="10">
    <location>
        <begin position="1"/>
        <end position="32"/>
    </location>
</feature>
<dbReference type="PANTHER" id="PTHR35851">
    <property type="entry name" value="CELL DIVISION PROTEIN FTSQ"/>
    <property type="match status" value="1"/>
</dbReference>
<comment type="subcellular location">
    <subcellularLocation>
        <location evidence="9">Cell inner membrane</location>
        <topology evidence="9">Single-pass type II membrane protein</topology>
    </subcellularLocation>
    <subcellularLocation>
        <location evidence="1">Membrane</location>
    </subcellularLocation>
    <text evidence="9">Localizes to the division septum.</text>
</comment>
<dbReference type="Pfam" id="PF08478">
    <property type="entry name" value="POTRA_1"/>
    <property type="match status" value="1"/>
</dbReference>
<evidence type="ECO:0000256" key="9">
    <source>
        <dbReference type="HAMAP-Rule" id="MF_00911"/>
    </source>
</evidence>
<feature type="domain" description="POTRA" evidence="11">
    <location>
        <begin position="94"/>
        <end position="162"/>
    </location>
</feature>
<evidence type="ECO:0000256" key="4">
    <source>
        <dbReference type="ARBA" id="ARBA00022618"/>
    </source>
</evidence>
<evidence type="ECO:0000256" key="6">
    <source>
        <dbReference type="ARBA" id="ARBA00022989"/>
    </source>
</evidence>
<keyword evidence="2 9" id="KW-1003">Cell membrane</keyword>
<keyword evidence="3 9" id="KW-0997">Cell inner membrane</keyword>
<dbReference type="InterPro" id="IPR034746">
    <property type="entry name" value="POTRA"/>
</dbReference>
<keyword evidence="13" id="KW-1185">Reference proteome</keyword>
<dbReference type="InterPro" id="IPR005548">
    <property type="entry name" value="Cell_div_FtsQ/DivIB_C"/>
</dbReference>
<keyword evidence="8 9" id="KW-0131">Cell cycle</keyword>
<name>A0A9X2HP26_9SPHN</name>
<dbReference type="Pfam" id="PF03799">
    <property type="entry name" value="FtsQ_DivIB_C"/>
    <property type="match status" value="1"/>
</dbReference>
<evidence type="ECO:0000313" key="13">
    <source>
        <dbReference type="Proteomes" id="UP001139451"/>
    </source>
</evidence>
<keyword evidence="6 9" id="KW-1133">Transmembrane helix</keyword>
<organism evidence="12 13">
    <name type="scientific">Sphingomonas tagetis</name>
    <dbReference type="NCBI Taxonomy" id="2949092"/>
    <lineage>
        <taxon>Bacteria</taxon>
        <taxon>Pseudomonadati</taxon>
        <taxon>Pseudomonadota</taxon>
        <taxon>Alphaproteobacteria</taxon>
        <taxon>Sphingomonadales</taxon>
        <taxon>Sphingomonadaceae</taxon>
        <taxon>Sphingomonas</taxon>
    </lineage>
</organism>
<protein>
    <recommendedName>
        <fullName evidence="9">Cell division protein FtsQ</fullName>
    </recommendedName>
</protein>
<dbReference type="InterPro" id="IPR026579">
    <property type="entry name" value="FtsQ"/>
</dbReference>
<evidence type="ECO:0000256" key="10">
    <source>
        <dbReference type="SAM" id="MobiDB-lite"/>
    </source>
</evidence>
<dbReference type="Gene3D" id="3.10.20.310">
    <property type="entry name" value="membrane protein fhac"/>
    <property type="match status" value="1"/>
</dbReference>
<evidence type="ECO:0000256" key="1">
    <source>
        <dbReference type="ARBA" id="ARBA00004370"/>
    </source>
</evidence>
<keyword evidence="7 9" id="KW-0472">Membrane</keyword>
<dbReference type="GO" id="GO:0043093">
    <property type="term" value="P:FtsZ-dependent cytokinesis"/>
    <property type="evidence" value="ECO:0007669"/>
    <property type="project" value="UniProtKB-UniRule"/>
</dbReference>
<feature type="transmembrane region" description="Helical" evidence="9">
    <location>
        <begin position="60"/>
        <end position="85"/>
    </location>
</feature>
<dbReference type="EMBL" id="JAMLDX010000008">
    <property type="protein sequence ID" value="MCP3731164.1"/>
    <property type="molecule type" value="Genomic_DNA"/>
</dbReference>
<reference evidence="12" key="1">
    <citation type="submission" date="2022-05" db="EMBL/GenBank/DDBJ databases">
        <title>Sphingomonas sp. strain MG17 Genome sequencing and assembly.</title>
        <authorList>
            <person name="Kim I."/>
        </authorList>
    </citation>
    <scope>NUCLEOTIDE SEQUENCE</scope>
    <source>
        <strain evidence="12">MG17</strain>
    </source>
</reference>
<comment type="function">
    <text evidence="9">Essential cell division protein.</text>
</comment>
<dbReference type="PROSITE" id="PS51779">
    <property type="entry name" value="POTRA"/>
    <property type="match status" value="1"/>
</dbReference>
<evidence type="ECO:0000256" key="2">
    <source>
        <dbReference type="ARBA" id="ARBA00022475"/>
    </source>
</evidence>
<dbReference type="AlphaFoldDB" id="A0A9X2HP26"/>
<keyword evidence="4 9" id="KW-0132">Cell division</keyword>
<gene>
    <name evidence="9" type="primary">ftsQ</name>
    <name evidence="12" type="ORF">M9978_12065</name>
</gene>
<accession>A0A9X2HP26</accession>
<comment type="similarity">
    <text evidence="9">Belongs to the FtsQ/DivIB family. FtsQ subfamily.</text>
</comment>
<proteinExistence type="inferred from homology"/>
<evidence type="ECO:0000256" key="7">
    <source>
        <dbReference type="ARBA" id="ARBA00023136"/>
    </source>
</evidence>
<dbReference type="Proteomes" id="UP001139451">
    <property type="component" value="Unassembled WGS sequence"/>
</dbReference>
<dbReference type="PANTHER" id="PTHR35851:SF1">
    <property type="entry name" value="CELL DIVISION PROTEIN FTSQ"/>
    <property type="match status" value="1"/>
</dbReference>
<sequence>MSRKPPSTRAPAKRPSVKPKRRAQNSRAVAKKKQPNVLDLAIAALPVSEATLHRMTVWGITGIAVASVLGVATIFGVPGIIGSAVAESVGRAGFRVEQVEVTGIKRADKMAVYNYALDQKSQAMPLVDLEEVRGKLMSIGWVADARVSRRLPDTLMIHIVERKAAAVWQHKGQLMLIDAEGVLLEPVSAEAMPDLPLVIGDGAYAQQPAYQRLLDAAPALKPLVKAATWIGNRRWDLSFNTGERLALPEGEADAAKALTKFAELDGADRLLGRGYMRFDMRDPTRLVVRMPGQVVRKTIETASVGE</sequence>
<dbReference type="GO" id="GO:0032153">
    <property type="term" value="C:cell division site"/>
    <property type="evidence" value="ECO:0007669"/>
    <property type="project" value="UniProtKB-UniRule"/>
</dbReference>
<evidence type="ECO:0000259" key="11">
    <source>
        <dbReference type="PROSITE" id="PS51779"/>
    </source>
</evidence>
<feature type="compositionally biased region" description="Basic residues" evidence="10">
    <location>
        <begin position="11"/>
        <end position="32"/>
    </location>
</feature>
<evidence type="ECO:0000256" key="3">
    <source>
        <dbReference type="ARBA" id="ARBA00022519"/>
    </source>
</evidence>
<dbReference type="GO" id="GO:0090529">
    <property type="term" value="P:cell septum assembly"/>
    <property type="evidence" value="ECO:0007669"/>
    <property type="project" value="InterPro"/>
</dbReference>
<evidence type="ECO:0000256" key="8">
    <source>
        <dbReference type="ARBA" id="ARBA00023306"/>
    </source>
</evidence>
<keyword evidence="5 9" id="KW-0812">Transmembrane</keyword>
<dbReference type="RefSeq" id="WP_254293495.1">
    <property type="nucleotide sequence ID" value="NZ_JAMLDX010000008.1"/>
</dbReference>
<evidence type="ECO:0000256" key="5">
    <source>
        <dbReference type="ARBA" id="ARBA00022692"/>
    </source>
</evidence>
<dbReference type="InterPro" id="IPR013685">
    <property type="entry name" value="POTRA_FtsQ_type"/>
</dbReference>
<comment type="caution">
    <text evidence="12">The sequence shown here is derived from an EMBL/GenBank/DDBJ whole genome shotgun (WGS) entry which is preliminary data.</text>
</comment>